<reference evidence="2" key="1">
    <citation type="submission" date="2017-11" db="EMBL/GenBank/DDBJ databases">
        <authorList>
            <person name="Wibberg D."/>
        </authorList>
    </citation>
    <scope>NUCLEOTIDE SEQUENCE [LARGE SCALE GENOMIC DNA]</scope>
</reference>
<keyword evidence="2" id="KW-1185">Reference proteome</keyword>
<name>A0A2N9BEC9_STRCX</name>
<dbReference type="RefSeq" id="WP_197709816.1">
    <property type="nucleotide sequence ID" value="NZ_LT962942.1"/>
</dbReference>
<evidence type="ECO:0000313" key="2">
    <source>
        <dbReference type="Proteomes" id="UP000235464"/>
    </source>
</evidence>
<dbReference type="EMBL" id="LT963352">
    <property type="protein sequence ID" value="SOR81687.1"/>
    <property type="molecule type" value="Genomic_DNA"/>
</dbReference>
<organism evidence="1 2">
    <name type="scientific">Streptomyces chartreusis NRRL 3882</name>
    <dbReference type="NCBI Taxonomy" id="1079985"/>
    <lineage>
        <taxon>Bacteria</taxon>
        <taxon>Bacillati</taxon>
        <taxon>Actinomycetota</taxon>
        <taxon>Actinomycetes</taxon>
        <taxon>Kitasatosporales</taxon>
        <taxon>Streptomycetaceae</taxon>
        <taxon>Streptomyces</taxon>
    </lineage>
</organism>
<proteinExistence type="predicted"/>
<evidence type="ECO:0000313" key="1">
    <source>
        <dbReference type="EMBL" id="SOR81687.1"/>
    </source>
</evidence>
<accession>A0A2N9BEC9</accession>
<gene>
    <name evidence="1" type="ORF">SCNRRL3882_5139</name>
</gene>
<sequence>MALSGALQRERSGLKLVQQLLEKNADAPLGKLIPLGDLWDVLVDGTGAAFTDELAHES</sequence>
<dbReference type="Proteomes" id="UP000235464">
    <property type="component" value="Chromosome I"/>
</dbReference>
<dbReference type="AlphaFoldDB" id="A0A2N9BEC9"/>
<protein>
    <submittedName>
        <fullName evidence="1">Uncharacterized protein</fullName>
    </submittedName>
</protein>